<evidence type="ECO:0000256" key="5">
    <source>
        <dbReference type="PIRSR" id="PIRSR000137-2"/>
    </source>
</evidence>
<dbReference type="InterPro" id="IPR012132">
    <property type="entry name" value="GMC_OxRdtase"/>
</dbReference>
<dbReference type="InterPro" id="IPR000172">
    <property type="entry name" value="GMC_OxRdtase_N"/>
</dbReference>
<evidence type="ECO:0000259" key="8">
    <source>
        <dbReference type="PROSITE" id="PS00624"/>
    </source>
</evidence>
<evidence type="ECO:0000313" key="9">
    <source>
        <dbReference type="EMBL" id="RDV02020.1"/>
    </source>
</evidence>
<name>A0A371B393_9BRAD</name>
<dbReference type="InterPro" id="IPR036188">
    <property type="entry name" value="FAD/NAD-bd_sf"/>
</dbReference>
<evidence type="ECO:0000256" key="6">
    <source>
        <dbReference type="RuleBase" id="RU003968"/>
    </source>
</evidence>
<keyword evidence="3 6" id="KW-0285">Flavoprotein</keyword>
<keyword evidence="4 5" id="KW-0274">FAD</keyword>
<dbReference type="PANTHER" id="PTHR11552:SF147">
    <property type="entry name" value="CHOLINE DEHYDROGENASE, MITOCHONDRIAL"/>
    <property type="match status" value="1"/>
</dbReference>
<comment type="cofactor">
    <cofactor evidence="1 5">
        <name>FAD</name>
        <dbReference type="ChEBI" id="CHEBI:57692"/>
    </cofactor>
</comment>
<gene>
    <name evidence="9" type="ORF">DXH78_15555</name>
</gene>
<dbReference type="OrthoDB" id="9785276at2"/>
<dbReference type="Pfam" id="PF05199">
    <property type="entry name" value="GMC_oxred_C"/>
    <property type="match status" value="1"/>
</dbReference>
<dbReference type="PROSITE" id="PS51257">
    <property type="entry name" value="PROKAR_LIPOPROTEIN"/>
    <property type="match status" value="1"/>
</dbReference>
<dbReference type="InterPro" id="IPR007867">
    <property type="entry name" value="GMC_OxRtase_C"/>
</dbReference>
<feature type="binding site" evidence="5">
    <location>
        <begin position="98"/>
        <end position="101"/>
    </location>
    <ligand>
        <name>FAD</name>
        <dbReference type="ChEBI" id="CHEBI:57692"/>
    </ligand>
</feature>
<evidence type="ECO:0000256" key="2">
    <source>
        <dbReference type="ARBA" id="ARBA00010790"/>
    </source>
</evidence>
<dbReference type="PROSITE" id="PS00623">
    <property type="entry name" value="GMC_OXRED_1"/>
    <property type="match status" value="1"/>
</dbReference>
<dbReference type="PIRSF" id="PIRSF000137">
    <property type="entry name" value="Alcohol_oxidase"/>
    <property type="match status" value="1"/>
</dbReference>
<protein>
    <submittedName>
        <fullName evidence="9">Glucose-methanol-choline oxidoreductase</fullName>
    </submittedName>
</protein>
<dbReference type="SUPFAM" id="SSF51905">
    <property type="entry name" value="FAD/NAD(P)-binding domain"/>
    <property type="match status" value="1"/>
</dbReference>
<feature type="binding site" evidence="5">
    <location>
        <position position="90"/>
    </location>
    <ligand>
        <name>FAD</name>
        <dbReference type="ChEBI" id="CHEBI:57692"/>
    </ligand>
</feature>
<evidence type="ECO:0000313" key="10">
    <source>
        <dbReference type="Proteomes" id="UP000263993"/>
    </source>
</evidence>
<dbReference type="PANTHER" id="PTHR11552">
    <property type="entry name" value="GLUCOSE-METHANOL-CHOLINE GMC OXIDOREDUCTASE"/>
    <property type="match status" value="1"/>
</dbReference>
<accession>A0A371B393</accession>
<proteinExistence type="inferred from homology"/>
<feature type="domain" description="Glucose-methanol-choline oxidoreductase N-terminal" evidence="8">
    <location>
        <begin position="260"/>
        <end position="274"/>
    </location>
</feature>
<dbReference type="PROSITE" id="PS00624">
    <property type="entry name" value="GMC_OXRED_2"/>
    <property type="match status" value="1"/>
</dbReference>
<comment type="similarity">
    <text evidence="2 6">Belongs to the GMC oxidoreductase family.</text>
</comment>
<feature type="domain" description="Glucose-methanol-choline oxidoreductase N-terminal" evidence="7">
    <location>
        <begin position="88"/>
        <end position="111"/>
    </location>
</feature>
<dbReference type="GO" id="GO:0016614">
    <property type="term" value="F:oxidoreductase activity, acting on CH-OH group of donors"/>
    <property type="evidence" value="ECO:0007669"/>
    <property type="project" value="InterPro"/>
</dbReference>
<dbReference type="Gene3D" id="3.30.560.10">
    <property type="entry name" value="Glucose Oxidase, domain 3"/>
    <property type="match status" value="1"/>
</dbReference>
<dbReference type="RefSeq" id="WP_115518141.1">
    <property type="nucleotide sequence ID" value="NZ_QRGO01000002.1"/>
</dbReference>
<evidence type="ECO:0000256" key="1">
    <source>
        <dbReference type="ARBA" id="ARBA00001974"/>
    </source>
</evidence>
<dbReference type="EMBL" id="QRGO01000002">
    <property type="protein sequence ID" value="RDV02020.1"/>
    <property type="molecule type" value="Genomic_DNA"/>
</dbReference>
<dbReference type="Pfam" id="PF00732">
    <property type="entry name" value="GMC_oxred_N"/>
    <property type="match status" value="1"/>
</dbReference>
<dbReference type="AlphaFoldDB" id="A0A371B393"/>
<sequence length="559" mass="60702">MADKATTKAEFDFIVIGAGSAGCALANRLSEDDFSRVLLIEAGGKDDSINIKIPLMVVNLLKDPKFTWPFVTEPQAALNDRVQLWTRGRVLGGSSSINGNVYVRGDPAVYDSWSEMGVAGWSWADMLPYFKRMENYAVGDPATRGKSGPIGVTSLKNFDPLADGYVEACREAGFPVVEDYNDGHYEGAAYLQYSTRRGYRSSSAAGYLRPVEGRANLAVWTDTVVTRVLIESGRATGVECRRGGELQQVRAKKEVIISAGPIQSPKLLELSGIGNPELLRSNGIDVVRALASVGEGLQDHPNTRLTFECSQPITINDVLQNPVAKVREGLKYLFRGKGLLSICSATAHTVMRSRPDETSPDLKIQLQPFSGKDRYARRPQDGLDPHSGFTVGVMALKPKSRGWVHICSPDPLAFPKIDPKYLDSPEDAKVLLAGIKAVRRVASYPSLKKLIVRETRPSDAVVTDEQLMDYIRETTQTTWHVVGSCTMGRDASDSVVDSELRVHGVGGLRVADSSVFPTIPSSNTNAPAIALGEKAADIIKRAWSNRGQGAAARAARRAL</sequence>
<organism evidence="9 10">
    <name type="scientific">Undibacter mobilis</name>
    <dbReference type="NCBI Taxonomy" id="2292256"/>
    <lineage>
        <taxon>Bacteria</taxon>
        <taxon>Pseudomonadati</taxon>
        <taxon>Pseudomonadota</taxon>
        <taxon>Alphaproteobacteria</taxon>
        <taxon>Hyphomicrobiales</taxon>
        <taxon>Nitrobacteraceae</taxon>
        <taxon>Undibacter</taxon>
    </lineage>
</organism>
<evidence type="ECO:0000259" key="7">
    <source>
        <dbReference type="PROSITE" id="PS00623"/>
    </source>
</evidence>
<reference evidence="10" key="1">
    <citation type="submission" date="2018-08" db="EMBL/GenBank/DDBJ databases">
        <authorList>
            <person name="Kim S.-J."/>
            <person name="Jung G.-Y."/>
        </authorList>
    </citation>
    <scope>NUCLEOTIDE SEQUENCE [LARGE SCALE GENOMIC DNA]</scope>
    <source>
        <strain evidence="10">GY_H</strain>
    </source>
</reference>
<feature type="binding site" evidence="5">
    <location>
        <position position="225"/>
    </location>
    <ligand>
        <name>FAD</name>
        <dbReference type="ChEBI" id="CHEBI:57692"/>
    </ligand>
</feature>
<dbReference type="Proteomes" id="UP000263993">
    <property type="component" value="Unassembled WGS sequence"/>
</dbReference>
<keyword evidence="10" id="KW-1185">Reference proteome</keyword>
<evidence type="ECO:0000256" key="4">
    <source>
        <dbReference type="ARBA" id="ARBA00022827"/>
    </source>
</evidence>
<feature type="binding site" evidence="5">
    <location>
        <begin position="479"/>
        <end position="480"/>
    </location>
    <ligand>
        <name>FAD</name>
        <dbReference type="ChEBI" id="CHEBI:57692"/>
    </ligand>
</feature>
<dbReference type="SUPFAM" id="SSF54373">
    <property type="entry name" value="FAD-linked reductases, C-terminal domain"/>
    <property type="match status" value="1"/>
</dbReference>
<comment type="caution">
    <text evidence="9">The sequence shown here is derived from an EMBL/GenBank/DDBJ whole genome shotgun (WGS) entry which is preliminary data.</text>
</comment>
<dbReference type="GO" id="GO:0050660">
    <property type="term" value="F:flavin adenine dinucleotide binding"/>
    <property type="evidence" value="ECO:0007669"/>
    <property type="project" value="InterPro"/>
</dbReference>
<dbReference type="Gene3D" id="3.50.50.60">
    <property type="entry name" value="FAD/NAD(P)-binding domain"/>
    <property type="match status" value="1"/>
</dbReference>
<evidence type="ECO:0000256" key="3">
    <source>
        <dbReference type="ARBA" id="ARBA00022630"/>
    </source>
</evidence>